<dbReference type="Pfam" id="PF10800">
    <property type="entry name" value="DUF2528"/>
    <property type="match status" value="1"/>
</dbReference>
<comment type="caution">
    <text evidence="1">The sequence shown here is derived from an EMBL/GenBank/DDBJ whole genome shotgun (WGS) entry which is preliminary data.</text>
</comment>
<proteinExistence type="predicted"/>
<sequence length="149" mass="16274">MPPLKSVCRWSTATLLKTCKGGNNMSDVKRYEITWSAHMSAPVLAVEIDPAICTTETLENINSFFINAQDRLYDSGDDIIVAVLKMLGSVCFTEQTGPTGGWNAQGLIALFEDGNMEGWPPLDGSYGIKILSCDTPDVSFEDMEVEEVS</sequence>
<gene>
    <name evidence="1" type="ORF">F6Y89_00315</name>
</gene>
<dbReference type="InterPro" id="IPR024252">
    <property type="entry name" value="DUF2528"/>
</dbReference>
<organism evidence="1">
    <name type="scientific">Salmonella enterica</name>
    <name type="common">Salmonella choleraesuis</name>
    <dbReference type="NCBI Taxonomy" id="28901"/>
    <lineage>
        <taxon>Bacteria</taxon>
        <taxon>Pseudomonadati</taxon>
        <taxon>Pseudomonadota</taxon>
        <taxon>Gammaproteobacteria</taxon>
        <taxon>Enterobacterales</taxon>
        <taxon>Enterobacteriaceae</taxon>
        <taxon>Salmonella</taxon>
    </lineage>
</organism>
<protein>
    <submittedName>
        <fullName evidence="1">DUF2528 family protein</fullName>
    </submittedName>
</protein>
<accession>A0A620CGA5</accession>
<dbReference type="AlphaFoldDB" id="A0A620CGA5"/>
<dbReference type="EMBL" id="AALBJK010000001">
    <property type="protein sequence ID" value="ECX9222993.1"/>
    <property type="molecule type" value="Genomic_DNA"/>
</dbReference>
<evidence type="ECO:0000313" key="1">
    <source>
        <dbReference type="EMBL" id="ECX9222993.1"/>
    </source>
</evidence>
<reference evidence="1" key="1">
    <citation type="submission" date="2019-09" db="EMBL/GenBank/DDBJ databases">
        <authorList>
            <consortium name="PulseNet: The National Subtyping Network for Foodborne Disease Surveillance"/>
            <person name="Tarr C.L."/>
            <person name="Trees E."/>
            <person name="Katz L.S."/>
            <person name="Carleton-Romer H.A."/>
            <person name="Stroika S."/>
            <person name="Kucerova Z."/>
            <person name="Roache K.F."/>
            <person name="Sabol A.L."/>
            <person name="Besser J."/>
            <person name="Gerner-Smidt P."/>
        </authorList>
    </citation>
    <scope>NUCLEOTIDE SEQUENCE</scope>
    <source>
        <strain evidence="1">PNUSAS101274</strain>
    </source>
</reference>
<name>A0A620CGA5_SALER</name>